<dbReference type="Proteomes" id="UP000319212">
    <property type="component" value="Unassembled WGS sequence"/>
</dbReference>
<dbReference type="EMBL" id="RCZI01000001">
    <property type="protein sequence ID" value="TPG30107.1"/>
    <property type="molecule type" value="Genomic_DNA"/>
</dbReference>
<protein>
    <submittedName>
        <fullName evidence="1">Uncharacterized protein</fullName>
    </submittedName>
</protein>
<organism evidence="1 2">
    <name type="scientific">Variovorax guangxiensis</name>
    <dbReference type="NCBI Taxonomy" id="1775474"/>
    <lineage>
        <taxon>Bacteria</taxon>
        <taxon>Pseudomonadati</taxon>
        <taxon>Pseudomonadota</taxon>
        <taxon>Betaproteobacteria</taxon>
        <taxon>Burkholderiales</taxon>
        <taxon>Comamonadaceae</taxon>
        <taxon>Variovorax</taxon>
    </lineage>
</organism>
<proteinExistence type="predicted"/>
<evidence type="ECO:0000313" key="2">
    <source>
        <dbReference type="Proteomes" id="UP000319212"/>
    </source>
</evidence>
<dbReference type="RefSeq" id="WP_140837988.1">
    <property type="nucleotide sequence ID" value="NZ_RCZI01000001.1"/>
</dbReference>
<name>A0A502DXQ1_9BURK</name>
<dbReference type="AlphaFoldDB" id="A0A502DXQ1"/>
<sequence length="80" mass="8352">MPTILRTLINGTAQDIQLADASPVPRLGEIVETGVSDEPGAQRLEVTEVRYVLAAGTLNAIVECRAPTVGLANQGADPAR</sequence>
<evidence type="ECO:0000313" key="1">
    <source>
        <dbReference type="EMBL" id="TPG30107.1"/>
    </source>
</evidence>
<reference evidence="1 2" key="1">
    <citation type="journal article" date="2019" name="Environ. Microbiol.">
        <title>Species interactions and distinct microbial communities in high Arctic permafrost affected cryosols are associated with the CH4 and CO2 gas fluxes.</title>
        <authorList>
            <person name="Altshuler I."/>
            <person name="Hamel J."/>
            <person name="Turney S."/>
            <person name="Magnuson E."/>
            <person name="Levesque R."/>
            <person name="Greer C."/>
            <person name="Whyte L.G."/>
        </authorList>
    </citation>
    <scope>NUCLEOTIDE SEQUENCE [LARGE SCALE GENOMIC DNA]</scope>
    <source>
        <strain evidence="1 2">S06.C</strain>
    </source>
</reference>
<gene>
    <name evidence="1" type="ORF">EAH82_00965</name>
</gene>
<accession>A0A502DXQ1</accession>
<comment type="caution">
    <text evidence="1">The sequence shown here is derived from an EMBL/GenBank/DDBJ whole genome shotgun (WGS) entry which is preliminary data.</text>
</comment>